<evidence type="ECO:0000256" key="3">
    <source>
        <dbReference type="ARBA" id="ARBA00022618"/>
    </source>
</evidence>
<dbReference type="InterPro" id="IPR050226">
    <property type="entry name" value="NagZ_Beta-hexosaminidase"/>
</dbReference>
<dbReference type="GO" id="GO:0005737">
    <property type="term" value="C:cytoplasm"/>
    <property type="evidence" value="ECO:0007669"/>
    <property type="project" value="UniProtKB-SubCell"/>
</dbReference>
<comment type="pathway">
    <text evidence="10 11">Cell wall biogenesis; peptidoglycan recycling.</text>
</comment>
<dbReference type="PROSITE" id="PS00775">
    <property type="entry name" value="GLYCOSYL_HYDROL_F3"/>
    <property type="match status" value="1"/>
</dbReference>
<feature type="domain" description="Glycoside hydrolase family 3 N-terminal" evidence="12">
    <location>
        <begin position="7"/>
        <end position="302"/>
    </location>
</feature>
<dbReference type="GO" id="GO:0008360">
    <property type="term" value="P:regulation of cell shape"/>
    <property type="evidence" value="ECO:0007669"/>
    <property type="project" value="UniProtKB-KW"/>
</dbReference>
<feature type="binding site" evidence="11">
    <location>
        <position position="136"/>
    </location>
    <ligand>
        <name>substrate</name>
    </ligand>
</feature>
<feature type="active site" description="Nucleophile" evidence="11">
    <location>
        <position position="249"/>
    </location>
</feature>
<keyword evidence="2 11" id="KW-0963">Cytoplasm</keyword>
<evidence type="ECO:0000313" key="13">
    <source>
        <dbReference type="EMBL" id="PTQ87920.1"/>
    </source>
</evidence>
<evidence type="ECO:0000259" key="12">
    <source>
        <dbReference type="Pfam" id="PF00933"/>
    </source>
</evidence>
<dbReference type="GO" id="GO:0009252">
    <property type="term" value="P:peptidoglycan biosynthetic process"/>
    <property type="evidence" value="ECO:0007669"/>
    <property type="project" value="UniProtKB-KW"/>
</dbReference>
<dbReference type="HAMAP" id="MF_00364">
    <property type="entry name" value="NagZ"/>
    <property type="match status" value="1"/>
</dbReference>
<accession>A0A2T5IVI8</accession>
<sequence length="337" mass="37170">MNGALMLDVVGVELDAEEKELLAHPDVGGLIFFARNYTGPDQIQALVHSIRAIRPEIILAVDQEGGRVQRFREGFVRLPSMKTFGDLFAHNADEACRLAHQCGWLMATEVLSVGVDISFAPILDVDCGLSRVIGDRSFHENPQVAVALLREFIRGMHQAGMAATGKHFPGHGSVEADSHVAIPVDKRSFAEIDALDLVPFRALCHELQGIMPAHVIYPEVDDKPAGFSPIWLQDLLRQQMGYKGVIFSDDLSMEGAGVVGGYADRADAALNAGCDMVLACNNRQGAIQILEYLERNRRTVNQSRFDALRGKAKLQWNDLPHNPQWLAAEESIRELVR</sequence>
<dbReference type="Gene3D" id="3.20.20.300">
    <property type="entry name" value="Glycoside hydrolase, family 3, N-terminal domain"/>
    <property type="match status" value="1"/>
</dbReference>
<dbReference type="RefSeq" id="WP_107866531.1">
    <property type="nucleotide sequence ID" value="NZ_QAON01000015.1"/>
</dbReference>
<feature type="binding site" evidence="11">
    <location>
        <begin position="166"/>
        <end position="167"/>
    </location>
    <ligand>
        <name>substrate</name>
    </ligand>
</feature>
<evidence type="ECO:0000256" key="9">
    <source>
        <dbReference type="ARBA" id="ARBA00023316"/>
    </source>
</evidence>
<dbReference type="PANTHER" id="PTHR30480">
    <property type="entry name" value="BETA-HEXOSAMINIDASE-RELATED"/>
    <property type="match status" value="1"/>
</dbReference>
<dbReference type="InterPro" id="IPR022956">
    <property type="entry name" value="Beta_hexosaminidase_bac"/>
</dbReference>
<comment type="function">
    <text evidence="11">Plays a role in peptidoglycan recycling by cleaving the terminal beta-1,4-linked N-acetylglucosamine (GlcNAc) from peptide-linked peptidoglycan fragments, giving rise to free GlcNAc, anhydro-N-acetylmuramic acid and anhydro-N-acetylmuramic acid-linked peptides.</text>
</comment>
<dbReference type="EC" id="3.2.1.52" evidence="11"/>
<keyword evidence="3 11" id="KW-0132">Cell division</keyword>
<comment type="catalytic activity">
    <reaction evidence="1 11">
        <text>Hydrolysis of terminal non-reducing N-acetyl-D-hexosamine residues in N-acetyl-beta-D-hexosaminides.</text>
        <dbReference type="EC" id="3.2.1.52"/>
    </reaction>
</comment>
<dbReference type="GO" id="GO:0005975">
    <property type="term" value="P:carbohydrate metabolic process"/>
    <property type="evidence" value="ECO:0007669"/>
    <property type="project" value="InterPro"/>
</dbReference>
<evidence type="ECO:0000256" key="4">
    <source>
        <dbReference type="ARBA" id="ARBA00022801"/>
    </source>
</evidence>
<dbReference type="Pfam" id="PF00933">
    <property type="entry name" value="Glyco_hydro_3"/>
    <property type="match status" value="1"/>
</dbReference>
<dbReference type="GO" id="GO:0004563">
    <property type="term" value="F:beta-N-acetylhexosaminidase activity"/>
    <property type="evidence" value="ECO:0007669"/>
    <property type="project" value="UniProtKB-UniRule"/>
</dbReference>
<keyword evidence="7 11" id="KW-0326">Glycosidase</keyword>
<name>A0A2T5IVI8_9GAMM</name>
<comment type="caution">
    <text evidence="13">The sequence shown here is derived from an EMBL/GenBank/DDBJ whole genome shotgun (WGS) entry which is preliminary data.</text>
</comment>
<feature type="active site" description="Proton donor/acceptor" evidence="11">
    <location>
        <position position="179"/>
    </location>
</feature>
<dbReference type="EMBL" id="QAON01000015">
    <property type="protein sequence ID" value="PTQ87920.1"/>
    <property type="molecule type" value="Genomic_DNA"/>
</dbReference>
<evidence type="ECO:0000256" key="10">
    <source>
        <dbReference type="ARBA" id="ARBA00037880"/>
    </source>
</evidence>
<gene>
    <name evidence="11" type="primary">nagZ</name>
    <name evidence="13" type="ORF">C8N29_1155</name>
</gene>
<feature type="site" description="Important for catalytic activity" evidence="11">
    <location>
        <position position="177"/>
    </location>
</feature>
<evidence type="ECO:0000256" key="7">
    <source>
        <dbReference type="ARBA" id="ARBA00023295"/>
    </source>
</evidence>
<keyword evidence="9 11" id="KW-0961">Cell wall biogenesis/degradation</keyword>
<organism evidence="13 14">
    <name type="scientific">Agitococcus lubricus</name>
    <dbReference type="NCBI Taxonomy" id="1077255"/>
    <lineage>
        <taxon>Bacteria</taxon>
        <taxon>Pseudomonadati</taxon>
        <taxon>Pseudomonadota</taxon>
        <taxon>Gammaproteobacteria</taxon>
        <taxon>Moraxellales</taxon>
        <taxon>Moraxellaceae</taxon>
        <taxon>Agitococcus</taxon>
    </lineage>
</organism>
<evidence type="ECO:0000256" key="1">
    <source>
        <dbReference type="ARBA" id="ARBA00001231"/>
    </source>
</evidence>
<evidence type="ECO:0000256" key="11">
    <source>
        <dbReference type="HAMAP-Rule" id="MF_00364"/>
    </source>
</evidence>
<dbReference type="InterPro" id="IPR036962">
    <property type="entry name" value="Glyco_hydro_3_N_sf"/>
</dbReference>
<keyword evidence="5 11" id="KW-0133">Cell shape</keyword>
<dbReference type="InterPro" id="IPR001764">
    <property type="entry name" value="Glyco_hydro_3_N"/>
</dbReference>
<dbReference type="UniPathway" id="UPA00544"/>
<evidence type="ECO:0000256" key="8">
    <source>
        <dbReference type="ARBA" id="ARBA00023306"/>
    </source>
</evidence>
<dbReference type="GO" id="GO:0051301">
    <property type="term" value="P:cell division"/>
    <property type="evidence" value="ECO:0007669"/>
    <property type="project" value="UniProtKB-KW"/>
</dbReference>
<dbReference type="FunFam" id="3.20.20.300:FF:000001">
    <property type="entry name" value="Beta-hexosaminidase"/>
    <property type="match status" value="1"/>
</dbReference>
<comment type="subcellular location">
    <subcellularLocation>
        <location evidence="11">Cytoplasm</location>
    </subcellularLocation>
</comment>
<dbReference type="NCBIfam" id="NF003740">
    <property type="entry name" value="PRK05337.1"/>
    <property type="match status" value="1"/>
</dbReference>
<feature type="binding site" evidence="11">
    <location>
        <position position="70"/>
    </location>
    <ligand>
        <name>substrate</name>
    </ligand>
</feature>
<dbReference type="GO" id="GO:0009254">
    <property type="term" value="P:peptidoglycan turnover"/>
    <property type="evidence" value="ECO:0007669"/>
    <property type="project" value="UniProtKB-UniRule"/>
</dbReference>
<keyword evidence="14" id="KW-1185">Reference proteome</keyword>
<dbReference type="Proteomes" id="UP000244223">
    <property type="component" value="Unassembled WGS sequence"/>
</dbReference>
<dbReference type="InterPro" id="IPR017853">
    <property type="entry name" value="GH"/>
</dbReference>
<protein>
    <recommendedName>
        <fullName evidence="11">Beta-hexosaminidase</fullName>
        <ecNumber evidence="11">3.2.1.52</ecNumber>
    </recommendedName>
    <alternativeName>
        <fullName evidence="11">Beta-N-acetylhexosaminidase</fullName>
    </alternativeName>
    <alternativeName>
        <fullName evidence="11">N-acetyl-beta-glucosaminidase</fullName>
    </alternativeName>
</protein>
<keyword evidence="4 11" id="KW-0378">Hydrolase</keyword>
<reference evidence="13 14" key="1">
    <citation type="submission" date="2018-04" db="EMBL/GenBank/DDBJ databases">
        <title>Genomic Encyclopedia of Archaeal and Bacterial Type Strains, Phase II (KMG-II): from individual species to whole genera.</title>
        <authorList>
            <person name="Goeker M."/>
        </authorList>
    </citation>
    <scope>NUCLEOTIDE SEQUENCE [LARGE SCALE GENOMIC DNA]</scope>
    <source>
        <strain evidence="13 14">DSM 5822</strain>
    </source>
</reference>
<dbReference type="InterPro" id="IPR019800">
    <property type="entry name" value="Glyco_hydro_3_AS"/>
</dbReference>
<feature type="binding site" evidence="11">
    <location>
        <position position="62"/>
    </location>
    <ligand>
        <name>substrate</name>
    </ligand>
</feature>
<evidence type="ECO:0000256" key="6">
    <source>
        <dbReference type="ARBA" id="ARBA00022984"/>
    </source>
</evidence>
<evidence type="ECO:0000313" key="14">
    <source>
        <dbReference type="Proteomes" id="UP000244223"/>
    </source>
</evidence>
<proteinExistence type="inferred from homology"/>
<keyword evidence="8 11" id="KW-0131">Cell cycle</keyword>
<comment type="similarity">
    <text evidence="11">Belongs to the glycosyl hydrolase 3 family. NagZ subfamily.</text>
</comment>
<keyword evidence="6 11" id="KW-0573">Peptidoglycan synthesis</keyword>
<dbReference type="OrthoDB" id="9805821at2"/>
<evidence type="ECO:0000256" key="2">
    <source>
        <dbReference type="ARBA" id="ARBA00022490"/>
    </source>
</evidence>
<dbReference type="PANTHER" id="PTHR30480:SF13">
    <property type="entry name" value="BETA-HEXOSAMINIDASE"/>
    <property type="match status" value="1"/>
</dbReference>
<dbReference type="AlphaFoldDB" id="A0A2T5IVI8"/>
<dbReference type="SUPFAM" id="SSF51445">
    <property type="entry name" value="(Trans)glycosidases"/>
    <property type="match status" value="1"/>
</dbReference>
<evidence type="ECO:0000256" key="5">
    <source>
        <dbReference type="ARBA" id="ARBA00022960"/>
    </source>
</evidence>
<dbReference type="GO" id="GO:0071555">
    <property type="term" value="P:cell wall organization"/>
    <property type="evidence" value="ECO:0007669"/>
    <property type="project" value="UniProtKB-KW"/>
</dbReference>